<dbReference type="RefSeq" id="WP_119481864.1">
    <property type="nucleotide sequence ID" value="NZ_QXTG01000002.1"/>
</dbReference>
<name>A0A3A1TY04_9MICO</name>
<organism evidence="2 3">
    <name type="scientific">Amnibacterium setariae</name>
    <dbReference type="NCBI Taxonomy" id="2306585"/>
    <lineage>
        <taxon>Bacteria</taxon>
        <taxon>Bacillati</taxon>
        <taxon>Actinomycetota</taxon>
        <taxon>Actinomycetes</taxon>
        <taxon>Micrococcales</taxon>
        <taxon>Microbacteriaceae</taxon>
        <taxon>Amnibacterium</taxon>
    </lineage>
</organism>
<evidence type="ECO:0000256" key="1">
    <source>
        <dbReference type="SAM" id="Phobius"/>
    </source>
</evidence>
<keyword evidence="1" id="KW-0472">Membrane</keyword>
<protein>
    <submittedName>
        <fullName evidence="2">Uncharacterized protein</fullName>
    </submittedName>
</protein>
<comment type="caution">
    <text evidence="2">The sequence shown here is derived from an EMBL/GenBank/DDBJ whole genome shotgun (WGS) entry which is preliminary data.</text>
</comment>
<keyword evidence="1" id="KW-1133">Transmembrane helix</keyword>
<dbReference type="Proteomes" id="UP000265742">
    <property type="component" value="Unassembled WGS sequence"/>
</dbReference>
<evidence type="ECO:0000313" key="2">
    <source>
        <dbReference type="EMBL" id="RIX27555.1"/>
    </source>
</evidence>
<keyword evidence="3" id="KW-1185">Reference proteome</keyword>
<evidence type="ECO:0000313" key="3">
    <source>
        <dbReference type="Proteomes" id="UP000265742"/>
    </source>
</evidence>
<proteinExistence type="predicted"/>
<dbReference type="AlphaFoldDB" id="A0A3A1TY04"/>
<sequence>MSSGIVRIVLGAVLTVFLGSWALASLGLLLGGLAQGGNGAQLIGNVLGFLLAAALTLLAARNLLLKGLAQRQAARAARASGDR</sequence>
<accession>A0A3A1TY04</accession>
<gene>
    <name evidence="2" type="ORF">D1781_08225</name>
</gene>
<feature type="transmembrane region" description="Helical" evidence="1">
    <location>
        <begin position="46"/>
        <end position="65"/>
    </location>
</feature>
<keyword evidence="1" id="KW-0812">Transmembrane</keyword>
<reference evidence="3" key="1">
    <citation type="submission" date="2018-09" db="EMBL/GenBank/DDBJ databases">
        <authorList>
            <person name="Kim I."/>
        </authorList>
    </citation>
    <scope>NUCLEOTIDE SEQUENCE [LARGE SCALE GENOMIC DNA]</scope>
    <source>
        <strain evidence="3">DD4a</strain>
    </source>
</reference>
<dbReference type="EMBL" id="QXTG01000002">
    <property type="protein sequence ID" value="RIX27555.1"/>
    <property type="molecule type" value="Genomic_DNA"/>
</dbReference>